<comment type="similarity">
    <text evidence="1">Belongs to the GSP E family.</text>
</comment>
<dbReference type="InterPro" id="IPR050921">
    <property type="entry name" value="T4SS_GSP_E_ATPase"/>
</dbReference>
<name>A0A174LGV5_9FIRM</name>
<proteinExistence type="inferred from homology"/>
<protein>
    <submittedName>
        <fullName evidence="3">Type II secretion system protein E</fullName>
    </submittedName>
</protein>
<dbReference type="EMBL" id="CYZE01000022">
    <property type="protein sequence ID" value="CUP23574.1"/>
    <property type="molecule type" value="Genomic_DNA"/>
</dbReference>
<gene>
    <name evidence="3" type="primary">ptlH</name>
    <name evidence="3" type="ORF">ERS852407_05373</name>
</gene>
<evidence type="ECO:0000259" key="2">
    <source>
        <dbReference type="Pfam" id="PF00437"/>
    </source>
</evidence>
<dbReference type="InterPro" id="IPR027417">
    <property type="entry name" value="P-loop_NTPase"/>
</dbReference>
<dbReference type="CDD" id="cd01130">
    <property type="entry name" value="VirB11-like_ATPase"/>
    <property type="match status" value="1"/>
</dbReference>
<dbReference type="Gene3D" id="3.30.450.380">
    <property type="match status" value="1"/>
</dbReference>
<accession>A0A174LGV5</accession>
<dbReference type="AlphaFoldDB" id="A0A174LGV5"/>
<dbReference type="Gene3D" id="3.40.50.300">
    <property type="entry name" value="P-loop containing nucleotide triphosphate hydrolases"/>
    <property type="match status" value="1"/>
</dbReference>
<dbReference type="RefSeq" id="WP_055659846.1">
    <property type="nucleotide sequence ID" value="NZ_CABIXC010000022.1"/>
</dbReference>
<feature type="domain" description="Bacterial type II secretion system protein E" evidence="2">
    <location>
        <begin position="52"/>
        <end position="330"/>
    </location>
</feature>
<dbReference type="Proteomes" id="UP000095651">
    <property type="component" value="Unassembled WGS sequence"/>
</dbReference>
<evidence type="ECO:0000313" key="3">
    <source>
        <dbReference type="EMBL" id="CUP23574.1"/>
    </source>
</evidence>
<dbReference type="InterPro" id="IPR001482">
    <property type="entry name" value="T2SS/T4SS_dom"/>
</dbReference>
<dbReference type="SUPFAM" id="SSF52540">
    <property type="entry name" value="P-loop containing nucleoside triphosphate hydrolases"/>
    <property type="match status" value="1"/>
</dbReference>
<evidence type="ECO:0000256" key="1">
    <source>
        <dbReference type="ARBA" id="ARBA00006611"/>
    </source>
</evidence>
<dbReference type="PANTHER" id="PTHR30486:SF15">
    <property type="entry name" value="TYPE II_IV SECRETION SYSTEM ATPASE"/>
    <property type="match status" value="1"/>
</dbReference>
<reference evidence="3 4" key="1">
    <citation type="submission" date="2015-09" db="EMBL/GenBank/DDBJ databases">
        <authorList>
            <consortium name="Pathogen Informatics"/>
        </authorList>
    </citation>
    <scope>NUCLEOTIDE SEQUENCE [LARGE SCALE GENOMIC DNA]</scope>
    <source>
        <strain evidence="3 4">2789STDY5608850</strain>
    </source>
</reference>
<dbReference type="Pfam" id="PF00437">
    <property type="entry name" value="T2SSE"/>
    <property type="match status" value="1"/>
</dbReference>
<dbReference type="GO" id="GO:0016887">
    <property type="term" value="F:ATP hydrolysis activity"/>
    <property type="evidence" value="ECO:0007669"/>
    <property type="project" value="InterPro"/>
</dbReference>
<evidence type="ECO:0000313" key="4">
    <source>
        <dbReference type="Proteomes" id="UP000095651"/>
    </source>
</evidence>
<organism evidence="3 4">
    <name type="scientific">Hungatella hathewayi</name>
    <dbReference type="NCBI Taxonomy" id="154046"/>
    <lineage>
        <taxon>Bacteria</taxon>
        <taxon>Bacillati</taxon>
        <taxon>Bacillota</taxon>
        <taxon>Clostridia</taxon>
        <taxon>Lachnospirales</taxon>
        <taxon>Lachnospiraceae</taxon>
        <taxon>Hungatella</taxon>
    </lineage>
</organism>
<sequence length="394" mass="43807">MTLLEGQNHTSDEELYELIDERILEYGQARYLPLKERVDLRSSLFDSFRRLGVLQELVDDREVTEIMVNGPDHIFVERKGRVEAWSKGFESTEQLEDMIQQIVSRVNRTVNVSRPVADARLPDGSRVHIVLPPIALDGPAVTIRKFPEPITMEKLIRFGSVSEEAAVFLKKLVMAGYNIFISGGTNSGKSTFLNALTACIPAEERLVTVEDSAELQIRAVPNLVRLEARGPNAEGEGAVTIADLIRAALRMNPDRIIVGEVRGKEALDMVMAMNTGHDGSLSTGHGNSPKDMLSRLETMMLMGAELPLPAIRSQLASALDILVHLGRLRDRSRRVLSIVEVDCYEEGEIRLHSLYEFEEKTEERKGPDAFVSGCLKKTGVLKHTEKLRAAGIVL</sequence>
<dbReference type="PANTHER" id="PTHR30486">
    <property type="entry name" value="TWITCHING MOTILITY PROTEIN PILT"/>
    <property type="match status" value="1"/>
</dbReference>